<protein>
    <recommendedName>
        <fullName evidence="4">DUF4412 domain-containing protein</fullName>
    </recommendedName>
</protein>
<keyword evidence="3" id="KW-1185">Reference proteome</keyword>
<dbReference type="Proteomes" id="UP000050277">
    <property type="component" value="Unassembled WGS sequence"/>
</dbReference>
<sequence length="248" mass="27228">MLKRMRIALVALLVMVTSLSAAAAERVDSLPAVKAQSSGRSELLMQINSEPLMVAKVEQENPNRAYMVIRPVGLLSDTDLVEMVLYDGTLYSRTGIDTQWYIEATGLPEAMPIEDLPETPTGDVPVTHMGAMPIAGAPTDQYQIWLNSDAAGTSYLKFDLWVGVEANYLHQMQLGMYSNDPDFGALSLEVVQRSYDFDSSIKVYAPANAIEREVDYGLVGVSYATPEANLLLAPFTTNAARTWLADKR</sequence>
<evidence type="ECO:0000313" key="2">
    <source>
        <dbReference type="EMBL" id="KPL83668.1"/>
    </source>
</evidence>
<keyword evidence="1" id="KW-0732">Signal</keyword>
<evidence type="ECO:0000313" key="3">
    <source>
        <dbReference type="Proteomes" id="UP000050277"/>
    </source>
</evidence>
<feature type="chain" id="PRO_5006133586" description="DUF4412 domain-containing protein" evidence="1">
    <location>
        <begin position="24"/>
        <end position="248"/>
    </location>
</feature>
<gene>
    <name evidence="2" type="ORF">SE18_19000</name>
</gene>
<dbReference type="EMBL" id="LGKP01000027">
    <property type="protein sequence ID" value="KPL83668.1"/>
    <property type="molecule type" value="Genomic_DNA"/>
</dbReference>
<proteinExistence type="predicted"/>
<accession>A0A0P6YFB9</accession>
<organism evidence="2 3">
    <name type="scientific">Herpetosiphon geysericola</name>
    <dbReference type="NCBI Taxonomy" id="70996"/>
    <lineage>
        <taxon>Bacteria</taxon>
        <taxon>Bacillati</taxon>
        <taxon>Chloroflexota</taxon>
        <taxon>Chloroflexia</taxon>
        <taxon>Herpetosiphonales</taxon>
        <taxon>Herpetosiphonaceae</taxon>
        <taxon>Herpetosiphon</taxon>
    </lineage>
</organism>
<dbReference type="AlphaFoldDB" id="A0A0P6YFB9"/>
<name>A0A0P6YFB9_9CHLR</name>
<evidence type="ECO:0008006" key="4">
    <source>
        <dbReference type="Google" id="ProtNLM"/>
    </source>
</evidence>
<comment type="caution">
    <text evidence="2">The sequence shown here is derived from an EMBL/GenBank/DDBJ whole genome shotgun (WGS) entry which is preliminary data.</text>
</comment>
<feature type="signal peptide" evidence="1">
    <location>
        <begin position="1"/>
        <end position="23"/>
    </location>
</feature>
<reference evidence="2 3" key="1">
    <citation type="submission" date="2015-07" db="EMBL/GenBank/DDBJ databases">
        <title>Whole genome sequence of Herpetosiphon geysericola DSM 7119.</title>
        <authorList>
            <person name="Hemp J."/>
            <person name="Ward L.M."/>
            <person name="Pace L.A."/>
            <person name="Fischer W.W."/>
        </authorList>
    </citation>
    <scope>NUCLEOTIDE SEQUENCE [LARGE SCALE GENOMIC DNA]</scope>
    <source>
        <strain evidence="2 3">DSM 7119</strain>
    </source>
</reference>
<evidence type="ECO:0000256" key="1">
    <source>
        <dbReference type="SAM" id="SignalP"/>
    </source>
</evidence>